<sequence>MNTGTELKDWNFQVLMLMQSMLGAITPNFRMVVLSRDEDGWLIKFYLQDDVGEDVEEVDDIICQYSAYQDSGFKCKWTIVIGGDELPLVAQADRVAYRRKEIFD</sequence>
<evidence type="ECO:0000313" key="2">
    <source>
        <dbReference type="Proteomes" id="UP000412311"/>
    </source>
</evidence>
<reference evidence="1 2" key="1">
    <citation type="submission" date="2019-09" db="EMBL/GenBank/DDBJ databases">
        <authorList>
            <person name="Chandra G."/>
            <person name="Truman W A."/>
        </authorList>
    </citation>
    <scope>NUCLEOTIDE SEQUENCE [LARGE SCALE GENOMIC DNA]</scope>
    <source>
        <strain evidence="1">PS925</strain>
    </source>
</reference>
<dbReference type="Pfam" id="PF26541">
    <property type="entry name" value="MafI2"/>
    <property type="match status" value="1"/>
</dbReference>
<organism evidence="1 2">
    <name type="scientific">Pseudomonas fluorescens</name>
    <dbReference type="NCBI Taxonomy" id="294"/>
    <lineage>
        <taxon>Bacteria</taxon>
        <taxon>Pseudomonadati</taxon>
        <taxon>Pseudomonadota</taxon>
        <taxon>Gammaproteobacteria</taxon>
        <taxon>Pseudomonadales</taxon>
        <taxon>Pseudomonadaceae</taxon>
        <taxon>Pseudomonas</taxon>
    </lineage>
</organism>
<name>A0A5E7VNN4_PSEFL</name>
<proteinExistence type="predicted"/>
<dbReference type="Proteomes" id="UP000412311">
    <property type="component" value="Unassembled WGS sequence"/>
</dbReference>
<dbReference type="EMBL" id="CABVJG010000023">
    <property type="protein sequence ID" value="VVQ24349.1"/>
    <property type="molecule type" value="Genomic_DNA"/>
</dbReference>
<accession>A0A5E7VNN4</accession>
<gene>
    <name evidence="1" type="ORF">PS925_05498</name>
</gene>
<dbReference type="AlphaFoldDB" id="A0A5E7VNN4"/>
<dbReference type="RefSeq" id="WP_150795473.1">
    <property type="nucleotide sequence ID" value="NZ_CABVJG010000023.1"/>
</dbReference>
<evidence type="ECO:0000313" key="1">
    <source>
        <dbReference type="EMBL" id="VVQ24349.1"/>
    </source>
</evidence>
<dbReference type="InterPro" id="IPR058702">
    <property type="entry name" value="MafI2-like"/>
</dbReference>
<protein>
    <submittedName>
        <fullName evidence="1">Uncharacterized protein</fullName>
    </submittedName>
</protein>